<dbReference type="Gene3D" id="2.10.50.10">
    <property type="entry name" value="Tumor Necrosis Factor Receptor, subunit A, domain 2"/>
    <property type="match status" value="1"/>
</dbReference>
<evidence type="ECO:0000313" key="5">
    <source>
        <dbReference type="Proteomes" id="UP001642464"/>
    </source>
</evidence>
<feature type="transmembrane region" description="Helical" evidence="2">
    <location>
        <begin position="1100"/>
        <end position="1121"/>
    </location>
</feature>
<accession>A0ABP0I5M4</accession>
<dbReference type="InterPro" id="IPR009030">
    <property type="entry name" value="Growth_fac_rcpt_cys_sf"/>
</dbReference>
<dbReference type="Gene3D" id="1.10.10.10">
    <property type="entry name" value="Winged helix-like DNA-binding domain superfamily/Winged helix DNA-binding domain"/>
    <property type="match status" value="1"/>
</dbReference>
<feature type="transmembrane region" description="Helical" evidence="2">
    <location>
        <begin position="912"/>
        <end position="935"/>
    </location>
</feature>
<evidence type="ECO:0000313" key="4">
    <source>
        <dbReference type="EMBL" id="CAK8997876.1"/>
    </source>
</evidence>
<dbReference type="PANTHER" id="PTHR12732:SF0">
    <property type="entry name" value="PCI DOMAIN-CONTAINING PROTEIN 2"/>
    <property type="match status" value="1"/>
</dbReference>
<dbReference type="InterPro" id="IPR011641">
    <property type="entry name" value="Tyr-kin_ephrin_A/B_rcpt-like"/>
</dbReference>
<organism evidence="4 5">
    <name type="scientific">Durusdinium trenchii</name>
    <dbReference type="NCBI Taxonomy" id="1381693"/>
    <lineage>
        <taxon>Eukaryota</taxon>
        <taxon>Sar</taxon>
        <taxon>Alveolata</taxon>
        <taxon>Dinophyceae</taxon>
        <taxon>Suessiales</taxon>
        <taxon>Symbiodiniaceae</taxon>
        <taxon>Durusdinium</taxon>
    </lineage>
</organism>
<feature type="transmembrane region" description="Helical" evidence="2">
    <location>
        <begin position="1060"/>
        <end position="1080"/>
    </location>
</feature>
<dbReference type="PANTHER" id="PTHR12732">
    <property type="entry name" value="UNCHARACTERIZED PROTEASOME COMPONENT REGION PCI-CONTAINING"/>
    <property type="match status" value="1"/>
</dbReference>
<feature type="transmembrane region" description="Helical" evidence="2">
    <location>
        <begin position="1036"/>
        <end position="1053"/>
    </location>
</feature>
<keyword evidence="2" id="KW-0472">Membrane</keyword>
<feature type="compositionally biased region" description="Basic and acidic residues" evidence="1">
    <location>
        <begin position="1222"/>
        <end position="1232"/>
    </location>
</feature>
<feature type="transmembrane region" description="Helical" evidence="2">
    <location>
        <begin position="955"/>
        <end position="975"/>
    </location>
</feature>
<comment type="caution">
    <text evidence="4">The sequence shown here is derived from an EMBL/GenBank/DDBJ whole genome shotgun (WGS) entry which is preliminary data.</text>
</comment>
<dbReference type="Proteomes" id="UP001642464">
    <property type="component" value="Unassembled WGS sequence"/>
</dbReference>
<feature type="compositionally biased region" description="Basic and acidic residues" evidence="1">
    <location>
        <begin position="1248"/>
        <end position="1261"/>
    </location>
</feature>
<name>A0ABP0I5M4_9DINO</name>
<dbReference type="CDD" id="cd00185">
    <property type="entry name" value="TNFRSF"/>
    <property type="match status" value="1"/>
</dbReference>
<dbReference type="InterPro" id="IPR045114">
    <property type="entry name" value="Csn12-like"/>
</dbReference>
<dbReference type="PROSITE" id="PS50250">
    <property type="entry name" value="PCI"/>
    <property type="match status" value="1"/>
</dbReference>
<feature type="compositionally biased region" description="Polar residues" evidence="1">
    <location>
        <begin position="1238"/>
        <end position="1247"/>
    </location>
</feature>
<feature type="transmembrane region" description="Helical" evidence="2">
    <location>
        <begin position="775"/>
        <end position="796"/>
    </location>
</feature>
<keyword evidence="2" id="KW-1133">Transmembrane helix</keyword>
<evidence type="ECO:0000256" key="1">
    <source>
        <dbReference type="SAM" id="MobiDB-lite"/>
    </source>
</evidence>
<dbReference type="EMBL" id="CAXAMM010002914">
    <property type="protein sequence ID" value="CAK8997876.1"/>
    <property type="molecule type" value="Genomic_DNA"/>
</dbReference>
<feature type="domain" description="PCI" evidence="3">
    <location>
        <begin position="1"/>
        <end position="178"/>
    </location>
</feature>
<dbReference type="SUPFAM" id="SSF57184">
    <property type="entry name" value="Growth factor receptor domain"/>
    <property type="match status" value="1"/>
</dbReference>
<evidence type="ECO:0000259" key="3">
    <source>
        <dbReference type="PROSITE" id="PS50250"/>
    </source>
</evidence>
<gene>
    <name evidence="4" type="ORF">SCF082_LOCUS5385</name>
</gene>
<dbReference type="InterPro" id="IPR036388">
    <property type="entry name" value="WH-like_DNA-bd_sf"/>
</dbReference>
<feature type="transmembrane region" description="Helical" evidence="2">
    <location>
        <begin position="996"/>
        <end position="1016"/>
    </location>
</feature>
<dbReference type="SMART" id="SM01411">
    <property type="entry name" value="Ephrin_rec_like"/>
    <property type="match status" value="1"/>
</dbReference>
<dbReference type="InterPro" id="IPR000717">
    <property type="entry name" value="PCI_dom"/>
</dbReference>
<dbReference type="Pfam" id="PF07699">
    <property type="entry name" value="Ephrin_rec_like"/>
    <property type="match status" value="1"/>
</dbReference>
<reference evidence="4 5" key="1">
    <citation type="submission" date="2024-02" db="EMBL/GenBank/DDBJ databases">
        <authorList>
            <person name="Chen Y."/>
            <person name="Shah S."/>
            <person name="Dougan E. K."/>
            <person name="Thang M."/>
            <person name="Chan C."/>
        </authorList>
    </citation>
    <scope>NUCLEOTIDE SEQUENCE [LARGE SCALE GENOMIC DNA]</scope>
</reference>
<proteinExistence type="predicted"/>
<sequence>MTEVFEHNLQGADEKLTWAFNNCPEKAIANRRRILLYLVPCKLRLGVLPTQELLHKYDLDVFVDVVKAIKEGNVQLFNSKMQELSADLIKMGTYLLMMRLKFMVLRNLTKGIFLEVQGRLADKSDKLDFTPFEHVFGWQDGCDADETAACLATLIYNGAIKGYLSHDRRKVVFAKEMLPPGGDAVGWCIPSTFEVALTSDADELIALCLANGTPEHARQYLQTDALENMSVGLLLGPWQSNFAVTKIAEILVTEVLGLHAKLHSEMMANSAGAIFAVGGCVDFNHADLGQKKCGLQETQIHVALDAWVGVAVSEQTAFQKMYPSLAPEDMGGMGYRGFETMYVTQSAFQEAYDSEGLALNFYLSYNTTHHDTKRYFTSISDLNVSDMISCADGTSFMNTEHMGNYYRWTGDIDGVTLQLDGTYIGKCSGPGGYWWLAPSCRHDVMACIPLVTASNGWFLQPLLQWSTAYGIPAAVGIIPSFADWSRTVKTTRSLFYWWVPDTTFLELQPESIVFPPFRASEWVLGNKRTSGSGTYIAKLTSPNLRQKSPRLRSFISKLSMDLNTVMDILQDVRTLPLSSLDAWQDPACSWITRHEHIWSKWIPVDTNCFLGFGVVDEHGSVAATEGSVACTPCGVGLYQDAFGKAACVTCADDTTTLLKGASDKEECVCKSGFIESNRQCVPCGEGLTCPSGSTVKLLLDGESSGGSGEDRPQISQSYFSWPEEPLEIYKCPGPHCAGGTPGTCVGGRLGPTCDECPSGMYGTSDGCQSCGIPMMAVWTGGICGVLVLVFGTYYFANPRYMLKVSLAECAKIGFDMTLAFMQNLGVLNAVSVPWPEGLRSLFQFSALFILNLRSLGFNCAAGGDVQQYTATVLLFLGIALSWPCLGSLSQLPCIKRRGMAWDFHKTLGVTGSFLQVVFTTLCNVGLVPFMCFSHPNGRSSIAKYPNIFCGGPDHLTMQILAALILSMGLTHFAACSWAIKKAPAWSTTSRHRLTSVHFLIANFKPGAWWFGLIILLRGPLISLPTVVATDLPGVNLALMICVWLSYLSIQLLYLPWKAPLLNLVDGISTMLFLVLLAVSLHLEPVLPESILILEIIGLGVYYLSIGVILCVCVLSIFLMVLKRCSRSGARTGPRIVNLGQLPDPEEILETIEQIYFNLKAKKDVTELVNKMSTSLSVDDLHIVQKALNILSTDCELGGGGSSRGRIAATRISQMSRKSFASLREEQRQKSSDEACEIQQESIASGSSDEVKQERDELKDPPSDDISI</sequence>
<keyword evidence="2" id="KW-0812">Transmembrane</keyword>
<evidence type="ECO:0000256" key="2">
    <source>
        <dbReference type="SAM" id="Phobius"/>
    </source>
</evidence>
<feature type="region of interest" description="Disordered" evidence="1">
    <location>
        <begin position="1217"/>
        <end position="1267"/>
    </location>
</feature>
<keyword evidence="5" id="KW-1185">Reference proteome</keyword>
<protein>
    <submittedName>
        <fullName evidence="4">PCI domain-containing protein 2 homolog (DmPCID2) (CSN12-like protein)</fullName>
    </submittedName>
</protein>